<organism evidence="2 3">
    <name type="scientific">Heterorhabditis bacteriophora</name>
    <name type="common">Entomopathogenic nematode worm</name>
    <dbReference type="NCBI Taxonomy" id="37862"/>
    <lineage>
        <taxon>Eukaryota</taxon>
        <taxon>Metazoa</taxon>
        <taxon>Ecdysozoa</taxon>
        <taxon>Nematoda</taxon>
        <taxon>Chromadorea</taxon>
        <taxon>Rhabditida</taxon>
        <taxon>Rhabditina</taxon>
        <taxon>Rhabditomorpha</taxon>
        <taxon>Strongyloidea</taxon>
        <taxon>Heterorhabditidae</taxon>
        <taxon>Heterorhabditis</taxon>
    </lineage>
</organism>
<reference evidence="3" key="1">
    <citation type="submission" date="2016-11" db="UniProtKB">
        <authorList>
            <consortium name="WormBaseParasite"/>
        </authorList>
    </citation>
    <scope>IDENTIFICATION</scope>
</reference>
<evidence type="ECO:0000313" key="3">
    <source>
        <dbReference type="WBParaSite" id="Hba_20487"/>
    </source>
</evidence>
<dbReference type="GO" id="GO:0000932">
    <property type="term" value="C:P-body"/>
    <property type="evidence" value="ECO:0007669"/>
    <property type="project" value="TreeGrafter"/>
</dbReference>
<dbReference type="GO" id="GO:0031251">
    <property type="term" value="C:PAN complex"/>
    <property type="evidence" value="ECO:0007669"/>
    <property type="project" value="TreeGrafter"/>
</dbReference>
<dbReference type="InterPro" id="IPR048841">
    <property type="entry name" value="PAN2_N"/>
</dbReference>
<dbReference type="SUPFAM" id="SSF50978">
    <property type="entry name" value="WD40 repeat-like"/>
    <property type="match status" value="1"/>
</dbReference>
<name>A0A1I7XRW9_HETBA</name>
<dbReference type="PANTHER" id="PTHR15728">
    <property type="entry name" value="DEADENYLATION COMPLEX CATALYTIC SUBUNIT PAN2"/>
    <property type="match status" value="1"/>
</dbReference>
<keyword evidence="2" id="KW-1185">Reference proteome</keyword>
<feature type="domain" description="PAN2-PAN3 deadenylation complex catalytic subunit PAN2 N-terminal" evidence="1">
    <location>
        <begin position="35"/>
        <end position="313"/>
    </location>
</feature>
<accession>A0A1I7XRW9</accession>
<dbReference type="AlphaFoldDB" id="A0A1I7XRW9"/>
<evidence type="ECO:0000259" key="1">
    <source>
        <dbReference type="Pfam" id="PF20770"/>
    </source>
</evidence>
<sequence length="326" mass="36337">MDSSIPDNRVDEWAPGLGNFGYFARMEMNPLNPAPITAVCFDPFEELLWCGNYNGRVTSFYSNTFDRYTAFCAVGGDIRALEATENALIVLSANNLKANTRHGLHSFQFSSPSMVNMCALHRLPGTPSLIMGGEQNKLIQFDIEKQRETRLSTLKQKDATLIRSNGNNVFTADTEGKITVRLMSSLEALNIIPAHGGPITDFDVYGNKLITCGCSLRLNALHGDPYVKIYDLRTCRALPPLPLSFAPVFTRFIPTFCDSRIVIVSQMGQTQMTDLNERGVGVPMIIESDGYNLSAFHHSSTKHLMAFGDEIGIFIINVKEFYFYIF</sequence>
<dbReference type="InterPro" id="IPR050785">
    <property type="entry name" value="PAN2-PAN3_catalytic_subunit"/>
</dbReference>
<dbReference type="InterPro" id="IPR015943">
    <property type="entry name" value="WD40/YVTN_repeat-like_dom_sf"/>
</dbReference>
<evidence type="ECO:0000313" key="2">
    <source>
        <dbReference type="Proteomes" id="UP000095283"/>
    </source>
</evidence>
<protein>
    <submittedName>
        <fullName evidence="3">WD_REPEATS_REGION domain-containing protein</fullName>
    </submittedName>
</protein>
<dbReference type="PANTHER" id="PTHR15728:SF0">
    <property type="entry name" value="PAN2-PAN3 DEADENYLATION COMPLEX CATALYTIC SUBUNIT PAN2"/>
    <property type="match status" value="1"/>
</dbReference>
<dbReference type="GO" id="GO:0004535">
    <property type="term" value="F:poly(A)-specific ribonuclease activity"/>
    <property type="evidence" value="ECO:0007669"/>
    <property type="project" value="TreeGrafter"/>
</dbReference>
<dbReference type="Pfam" id="PF20770">
    <property type="entry name" value="PAN2_N"/>
    <property type="match status" value="1"/>
</dbReference>
<dbReference type="GO" id="GO:0000289">
    <property type="term" value="P:nuclear-transcribed mRNA poly(A) tail shortening"/>
    <property type="evidence" value="ECO:0007669"/>
    <property type="project" value="TreeGrafter"/>
</dbReference>
<proteinExistence type="predicted"/>
<dbReference type="InterPro" id="IPR036322">
    <property type="entry name" value="WD40_repeat_dom_sf"/>
</dbReference>
<dbReference type="Proteomes" id="UP000095283">
    <property type="component" value="Unplaced"/>
</dbReference>
<dbReference type="Gene3D" id="2.130.10.10">
    <property type="entry name" value="YVTN repeat-like/Quinoprotein amine dehydrogenase"/>
    <property type="match status" value="1"/>
</dbReference>
<dbReference type="WBParaSite" id="Hba_20487">
    <property type="protein sequence ID" value="Hba_20487"/>
    <property type="gene ID" value="Hba_20487"/>
</dbReference>